<dbReference type="EMBL" id="JAUSRA010000001">
    <property type="protein sequence ID" value="MDP9792778.1"/>
    <property type="molecule type" value="Genomic_DNA"/>
</dbReference>
<sequence length="299" mass="32520">MWRRLFTWGRSDGHRPPAAHADATAERGAQLGREGRWSAASAVTAEAVEMYRRLAPTDDETRDRMAGTLVNLGQWLAQEERFAEAADADVEAVAILRELAPRSARARRGLAAAANNASAHLSQASRWPAAVELGRETVALMRGLDEEEPGTFRADVAHACLDLGTRLDGLGLDRESLDAKREAVTRFTDLARDASSHQPDLARAWTTLAPTAARLGLRDEAIAAARHAIACYRALGDVDGLARNLANLATFLRDAGRRAEAYAAVDESITRYRSHSGMTSSDAARLQQLLRLRAELADF</sequence>
<dbReference type="Gene3D" id="1.25.40.10">
    <property type="entry name" value="Tetratricopeptide repeat domain"/>
    <property type="match status" value="2"/>
</dbReference>
<gene>
    <name evidence="2" type="ORF">J2S43_001290</name>
</gene>
<evidence type="ECO:0000313" key="2">
    <source>
        <dbReference type="EMBL" id="MDP9792778.1"/>
    </source>
</evidence>
<dbReference type="RefSeq" id="WP_306827658.1">
    <property type="nucleotide sequence ID" value="NZ_JAUSRA010000001.1"/>
</dbReference>
<protein>
    <submittedName>
        <fullName evidence="2">Tetratricopeptide (TPR) repeat protein</fullName>
    </submittedName>
</protein>
<organism evidence="2 3">
    <name type="scientific">Catenuloplanes nepalensis</name>
    <dbReference type="NCBI Taxonomy" id="587533"/>
    <lineage>
        <taxon>Bacteria</taxon>
        <taxon>Bacillati</taxon>
        <taxon>Actinomycetota</taxon>
        <taxon>Actinomycetes</taxon>
        <taxon>Micromonosporales</taxon>
        <taxon>Micromonosporaceae</taxon>
        <taxon>Catenuloplanes</taxon>
    </lineage>
</organism>
<reference evidence="2 3" key="1">
    <citation type="submission" date="2023-07" db="EMBL/GenBank/DDBJ databases">
        <title>Sequencing the genomes of 1000 actinobacteria strains.</title>
        <authorList>
            <person name="Klenk H.-P."/>
        </authorList>
    </citation>
    <scope>NUCLEOTIDE SEQUENCE [LARGE SCALE GENOMIC DNA]</scope>
    <source>
        <strain evidence="2 3">DSM 44710</strain>
    </source>
</reference>
<proteinExistence type="predicted"/>
<comment type="caution">
    <text evidence="2">The sequence shown here is derived from an EMBL/GenBank/DDBJ whole genome shotgun (WGS) entry which is preliminary data.</text>
</comment>
<evidence type="ECO:0000313" key="3">
    <source>
        <dbReference type="Proteomes" id="UP001240984"/>
    </source>
</evidence>
<evidence type="ECO:0000256" key="1">
    <source>
        <dbReference type="SAM" id="MobiDB-lite"/>
    </source>
</evidence>
<keyword evidence="3" id="KW-1185">Reference proteome</keyword>
<feature type="region of interest" description="Disordered" evidence="1">
    <location>
        <begin position="1"/>
        <end position="34"/>
    </location>
</feature>
<name>A0ABT9MN12_9ACTN</name>
<accession>A0ABT9MN12</accession>
<dbReference type="InterPro" id="IPR011990">
    <property type="entry name" value="TPR-like_helical_dom_sf"/>
</dbReference>
<dbReference type="SUPFAM" id="SSF48452">
    <property type="entry name" value="TPR-like"/>
    <property type="match status" value="2"/>
</dbReference>
<dbReference type="Proteomes" id="UP001240984">
    <property type="component" value="Unassembled WGS sequence"/>
</dbReference>